<feature type="domain" description="Glycoside hydrolase family 5" evidence="5">
    <location>
        <begin position="133"/>
        <end position="368"/>
    </location>
</feature>
<comment type="similarity">
    <text evidence="3">Belongs to the glycosyl hydrolase 5 (cellulase A) family.</text>
</comment>
<dbReference type="GO" id="GO:0009251">
    <property type="term" value="P:glucan catabolic process"/>
    <property type="evidence" value="ECO:0007669"/>
    <property type="project" value="TreeGrafter"/>
</dbReference>
<dbReference type="PANTHER" id="PTHR31297">
    <property type="entry name" value="GLUCAN ENDO-1,6-BETA-GLUCOSIDASE B"/>
    <property type="match status" value="1"/>
</dbReference>
<evidence type="ECO:0000256" key="4">
    <source>
        <dbReference type="SAM" id="Phobius"/>
    </source>
</evidence>
<organism evidence="6 7">
    <name type="scientific">Candidatus Magasanikbacteria bacterium CG11_big_fil_rev_8_21_14_0_20_39_34</name>
    <dbReference type="NCBI Taxonomy" id="1974653"/>
    <lineage>
        <taxon>Bacteria</taxon>
        <taxon>Candidatus Magasanikiibacteriota</taxon>
    </lineage>
</organism>
<evidence type="ECO:0000256" key="3">
    <source>
        <dbReference type="RuleBase" id="RU361153"/>
    </source>
</evidence>
<name>A0A2H0N3X5_9BACT</name>
<dbReference type="AlphaFoldDB" id="A0A2H0N3X5"/>
<dbReference type="Gene3D" id="3.20.20.80">
    <property type="entry name" value="Glycosidases"/>
    <property type="match status" value="1"/>
</dbReference>
<keyword evidence="4" id="KW-0472">Membrane</keyword>
<proteinExistence type="inferred from homology"/>
<evidence type="ECO:0000256" key="2">
    <source>
        <dbReference type="ARBA" id="ARBA00023295"/>
    </source>
</evidence>
<dbReference type="GO" id="GO:0008422">
    <property type="term" value="F:beta-glucosidase activity"/>
    <property type="evidence" value="ECO:0007669"/>
    <property type="project" value="TreeGrafter"/>
</dbReference>
<dbReference type="GO" id="GO:0009986">
    <property type="term" value="C:cell surface"/>
    <property type="evidence" value="ECO:0007669"/>
    <property type="project" value="TreeGrafter"/>
</dbReference>
<dbReference type="EMBL" id="PCWN01000011">
    <property type="protein sequence ID" value="PIR03602.1"/>
    <property type="molecule type" value="Genomic_DNA"/>
</dbReference>
<accession>A0A2H0N3X5</accession>
<dbReference type="Pfam" id="PF00150">
    <property type="entry name" value="Cellulase"/>
    <property type="match status" value="1"/>
</dbReference>
<dbReference type="SUPFAM" id="SSF51445">
    <property type="entry name" value="(Trans)glycosidases"/>
    <property type="match status" value="1"/>
</dbReference>
<dbReference type="InterPro" id="IPR001547">
    <property type="entry name" value="Glyco_hydro_5"/>
</dbReference>
<evidence type="ECO:0000313" key="6">
    <source>
        <dbReference type="EMBL" id="PIR03602.1"/>
    </source>
</evidence>
<evidence type="ECO:0000256" key="1">
    <source>
        <dbReference type="ARBA" id="ARBA00022801"/>
    </source>
</evidence>
<keyword evidence="1 3" id="KW-0378">Hydrolase</keyword>
<evidence type="ECO:0000313" key="7">
    <source>
        <dbReference type="Proteomes" id="UP000229600"/>
    </source>
</evidence>
<sequence length="491" mass="57163">MAMDSGRKEKHLINCMLLVLAFLLGVYIFVKVENTKDIQDEQKLLMYRPRDNFLQVNNGIFLKNKREPIYLTGVNLGQWLELEGYLWGMGDHNKQTYQVNYSQDDFDKAFSQILDPKILSQDQFIQSYRDNFVTEKDFLYLKNLGVNIVRIPFSAADFNSFFERQELREEDFTYLDNALRWCAQYQIYCLFDLHAAILPQSTFSHANSQGEATFWKNKDAVEKTILFWTALAHRYNDSAYLAGFDLLNEPQAPDISDLQKFYADAVFSLRKVGFEHLIFVQPNNVSLDIESILLNDKGIVYEPHYYGFGTKARSESEALFAQKEKYHVPVMIGEVGNWANDAWAKNSDIFVLYRFLREGIPIVYWNYKDMIDDNSKSFGLVRGNTGSLYQHFIQSLELGEKLDEHFNWDILFKSFQTEFPSDRPYVEDIIRGITPTSTIDVFGSFEEAKEALMAQSSTTPYRERSAQYIWDLSQEFLNCNGKTIQDCFGLK</sequence>
<dbReference type="InterPro" id="IPR017853">
    <property type="entry name" value="GH"/>
</dbReference>
<gene>
    <name evidence="6" type="ORF">COV59_05435</name>
</gene>
<keyword evidence="4" id="KW-1133">Transmembrane helix</keyword>
<dbReference type="InterPro" id="IPR050386">
    <property type="entry name" value="Glycosyl_hydrolase_5"/>
</dbReference>
<comment type="caution">
    <text evidence="6">The sequence shown here is derived from an EMBL/GenBank/DDBJ whole genome shotgun (WGS) entry which is preliminary data.</text>
</comment>
<keyword evidence="4" id="KW-0812">Transmembrane</keyword>
<reference evidence="6 7" key="1">
    <citation type="submission" date="2017-09" db="EMBL/GenBank/DDBJ databases">
        <title>Depth-based differentiation of microbial function through sediment-hosted aquifers and enrichment of novel symbionts in the deep terrestrial subsurface.</title>
        <authorList>
            <person name="Probst A.J."/>
            <person name="Ladd B."/>
            <person name="Jarett J.K."/>
            <person name="Geller-Mcgrath D.E."/>
            <person name="Sieber C.M."/>
            <person name="Emerson J.B."/>
            <person name="Anantharaman K."/>
            <person name="Thomas B.C."/>
            <person name="Malmstrom R."/>
            <person name="Stieglmeier M."/>
            <person name="Klingl A."/>
            <person name="Woyke T."/>
            <person name="Ryan C.M."/>
            <person name="Banfield J.F."/>
        </authorList>
    </citation>
    <scope>NUCLEOTIDE SEQUENCE [LARGE SCALE GENOMIC DNA]</scope>
    <source>
        <strain evidence="6">CG11_big_fil_rev_8_21_14_0_20_39_34</strain>
    </source>
</reference>
<protein>
    <recommendedName>
        <fullName evidence="5">Glycoside hydrolase family 5 domain-containing protein</fullName>
    </recommendedName>
</protein>
<evidence type="ECO:0000259" key="5">
    <source>
        <dbReference type="Pfam" id="PF00150"/>
    </source>
</evidence>
<dbReference type="PANTHER" id="PTHR31297:SF13">
    <property type="entry name" value="PUTATIVE-RELATED"/>
    <property type="match status" value="1"/>
</dbReference>
<feature type="transmembrane region" description="Helical" evidence="4">
    <location>
        <begin position="12"/>
        <end position="30"/>
    </location>
</feature>
<keyword evidence="2 3" id="KW-0326">Glycosidase</keyword>
<dbReference type="Proteomes" id="UP000229600">
    <property type="component" value="Unassembled WGS sequence"/>
</dbReference>
<dbReference type="GO" id="GO:0005576">
    <property type="term" value="C:extracellular region"/>
    <property type="evidence" value="ECO:0007669"/>
    <property type="project" value="TreeGrafter"/>
</dbReference>